<dbReference type="KEGG" id="aav:Aave_0402"/>
<feature type="region of interest" description="Disordered" evidence="1">
    <location>
        <begin position="82"/>
        <end position="170"/>
    </location>
</feature>
<dbReference type="STRING" id="397945.Aave_0402"/>
<evidence type="ECO:0000313" key="2">
    <source>
        <dbReference type="EMBL" id="ABM31009.1"/>
    </source>
</evidence>
<dbReference type="AlphaFoldDB" id="A1TJ71"/>
<protein>
    <recommendedName>
        <fullName evidence="4">Bacteriocin</fullName>
    </recommendedName>
</protein>
<dbReference type="Proteomes" id="UP000002596">
    <property type="component" value="Chromosome"/>
</dbReference>
<accession>A1TJ71</accession>
<feature type="region of interest" description="Disordered" evidence="1">
    <location>
        <begin position="214"/>
        <end position="241"/>
    </location>
</feature>
<evidence type="ECO:0000313" key="3">
    <source>
        <dbReference type="Proteomes" id="UP000002596"/>
    </source>
</evidence>
<name>A1TJ71_PARC0</name>
<sequence length="241" mass="24184">MEPHWRTGAGRPSVGRWRIRRPDGAHGRAIQTPSGPGGIHARRPGLPCRAANVRNIAAARRQLMQVKVLFPYRTGTAPSLTRLRSAGRRGGPGTGNTTVPAGGWPAAITRSTKPKENIMQPDKTTPPPASVGPSADGIPVEHRPGYGVPSQDPRPAAQVPLTPEEAEREAGSVLAGGGVMAGAATGAAVGGAVAGPIGVVVGVAVGGVAGAVGGAAAGKAAATDPRDLPPPAARDTRSGER</sequence>
<dbReference type="EMBL" id="CP000512">
    <property type="protein sequence ID" value="ABM31009.1"/>
    <property type="molecule type" value="Genomic_DNA"/>
</dbReference>
<evidence type="ECO:0000256" key="1">
    <source>
        <dbReference type="SAM" id="MobiDB-lite"/>
    </source>
</evidence>
<proteinExistence type="predicted"/>
<reference evidence="2 3" key="1">
    <citation type="submission" date="2006-12" db="EMBL/GenBank/DDBJ databases">
        <title>Complete sequence of Acidovorax avenae subsp. citrulli AAC00-1.</title>
        <authorList>
            <consortium name="US DOE Joint Genome Institute"/>
            <person name="Copeland A."/>
            <person name="Lucas S."/>
            <person name="Lapidus A."/>
            <person name="Barry K."/>
            <person name="Detter J.C."/>
            <person name="Glavina del Rio T."/>
            <person name="Dalin E."/>
            <person name="Tice H."/>
            <person name="Pitluck S."/>
            <person name="Kiss H."/>
            <person name="Brettin T."/>
            <person name="Bruce D."/>
            <person name="Han C."/>
            <person name="Tapia R."/>
            <person name="Gilna P."/>
            <person name="Schmutz J."/>
            <person name="Larimer F."/>
            <person name="Land M."/>
            <person name="Hauser L."/>
            <person name="Kyrpides N."/>
            <person name="Kim E."/>
            <person name="Stahl D."/>
            <person name="Richardson P."/>
        </authorList>
    </citation>
    <scope>NUCLEOTIDE SEQUENCE [LARGE SCALE GENOMIC DNA]</scope>
    <source>
        <strain evidence="2 3">AAC00-1</strain>
    </source>
</reference>
<organism evidence="2 3">
    <name type="scientific">Paracidovorax citrulli (strain AAC00-1)</name>
    <name type="common">Acidovorax citrulli</name>
    <dbReference type="NCBI Taxonomy" id="397945"/>
    <lineage>
        <taxon>Bacteria</taxon>
        <taxon>Pseudomonadati</taxon>
        <taxon>Pseudomonadota</taxon>
        <taxon>Betaproteobacteria</taxon>
        <taxon>Burkholderiales</taxon>
        <taxon>Comamonadaceae</taxon>
        <taxon>Paracidovorax</taxon>
    </lineage>
</organism>
<dbReference type="HOGENOM" id="CLU_1149888_0_0_4"/>
<gene>
    <name evidence="2" type="ordered locus">Aave_0402</name>
</gene>
<evidence type="ECO:0008006" key="4">
    <source>
        <dbReference type="Google" id="ProtNLM"/>
    </source>
</evidence>